<dbReference type="GO" id="GO:0004824">
    <property type="term" value="F:lysine-tRNA ligase activity"/>
    <property type="evidence" value="ECO:0007669"/>
    <property type="project" value="UniProtKB-UniRule"/>
</dbReference>
<dbReference type="NCBIfam" id="NF001756">
    <property type="entry name" value="PRK00484.1"/>
    <property type="match status" value="1"/>
</dbReference>
<keyword evidence="7" id="KW-0648">Protein biosynthesis</keyword>
<dbReference type="InterPro" id="IPR004364">
    <property type="entry name" value="Aa-tRNA-synt_II"/>
</dbReference>
<dbReference type="InterPro" id="IPR018149">
    <property type="entry name" value="Lys-tRNA-synth_II_C"/>
</dbReference>
<sequence>MSLQLLMDQRRARIAEWRAIGVEPYAYRYDVTHFATDLLARGEAVTTEYGDVVRIAGRLVTKRGQGKAGFAHLLDKTGRIQVYAKSDLMGEQYRRFELAQVGDWLGIEGALFRTRTGEITVRADKIELLAKSIRPLPEKWHGLTDPETRFRQRYADLFTNVEVREIFRRRAKLTSGIRAFLDARDYLEVETPVLQPLYGGAFARPFVTKHNALDIDLYLRISNELYLKRLIVGGLDRVYEFSRDFRNEGMDRSHNPEFTLLEFYQAFADIHDMMELTQAMVCDALQNACGTLKIPYQGRTLDFTPPWPRVSMLDSVSEKVGESVHALDEAVLRRHCEKHGLHAREGTGAGGMLDELFSALVQPELQNAAFVVDFPVVTSPLARVSRTNPAVVERFELFAAGMELANAFSEQNDPDAQQRAFEAQLEAKARGDEEAQVMDEDYLRALQYGMPPTGGVGIGIDRLVMLATDSRSIRDVVLFPQLRPEEGRPVADDRDEEPEAPEAPEAPKAPEPPKA</sequence>
<feature type="binding site" evidence="7">
    <location>
        <position position="403"/>
    </location>
    <ligand>
        <name>Mg(2+)</name>
        <dbReference type="ChEBI" id="CHEBI:18420"/>
        <label>1</label>
    </ligand>
</feature>
<comment type="similarity">
    <text evidence="7">Belongs to the class-II aminoacyl-tRNA synthetase family.</text>
</comment>
<dbReference type="PANTHER" id="PTHR42918">
    <property type="entry name" value="LYSYL-TRNA SYNTHETASE"/>
    <property type="match status" value="1"/>
</dbReference>
<dbReference type="Pfam" id="PF01336">
    <property type="entry name" value="tRNA_anti-codon"/>
    <property type="match status" value="1"/>
</dbReference>
<evidence type="ECO:0000256" key="1">
    <source>
        <dbReference type="ARBA" id="ARBA00022598"/>
    </source>
</evidence>
<comment type="caution">
    <text evidence="11">The sequence shown here is derived from an EMBL/GenBank/DDBJ whole genome shotgun (WGS) entry which is preliminary data.</text>
</comment>
<dbReference type="PROSITE" id="PS50862">
    <property type="entry name" value="AA_TRNA_LIGASE_II"/>
    <property type="match status" value="1"/>
</dbReference>
<dbReference type="GO" id="GO:0000049">
    <property type="term" value="F:tRNA binding"/>
    <property type="evidence" value="ECO:0007669"/>
    <property type="project" value="TreeGrafter"/>
</dbReference>
<comment type="subunit">
    <text evidence="7">Homodimer.</text>
</comment>
<evidence type="ECO:0000313" key="11">
    <source>
        <dbReference type="EMBL" id="MBI5168930.1"/>
    </source>
</evidence>
<comment type="subcellular location">
    <subcellularLocation>
        <location evidence="7">Cytoplasm</location>
    </subcellularLocation>
</comment>
<dbReference type="AlphaFoldDB" id="A0A933SC12"/>
<dbReference type="Proteomes" id="UP000696931">
    <property type="component" value="Unassembled WGS sequence"/>
</dbReference>
<dbReference type="CDD" id="cd04322">
    <property type="entry name" value="LysRS_N"/>
    <property type="match status" value="1"/>
</dbReference>
<evidence type="ECO:0000313" key="12">
    <source>
        <dbReference type="Proteomes" id="UP000696931"/>
    </source>
</evidence>
<feature type="compositionally biased region" description="Acidic residues" evidence="9">
    <location>
        <begin position="493"/>
        <end position="502"/>
    </location>
</feature>
<evidence type="ECO:0000256" key="6">
    <source>
        <dbReference type="ARBA" id="ARBA00048573"/>
    </source>
</evidence>
<evidence type="ECO:0000256" key="3">
    <source>
        <dbReference type="ARBA" id="ARBA00022741"/>
    </source>
</evidence>
<dbReference type="Gene3D" id="2.40.50.140">
    <property type="entry name" value="Nucleic acid-binding proteins"/>
    <property type="match status" value="1"/>
</dbReference>
<gene>
    <name evidence="7 11" type="primary">lysS</name>
    <name evidence="11" type="ORF">HZA61_05555</name>
</gene>
<dbReference type="SUPFAM" id="SSF55681">
    <property type="entry name" value="Class II aaRS and biotin synthetases"/>
    <property type="match status" value="1"/>
</dbReference>
<dbReference type="EMBL" id="JACRIW010000038">
    <property type="protein sequence ID" value="MBI5168930.1"/>
    <property type="molecule type" value="Genomic_DNA"/>
</dbReference>
<reference evidence="11" key="1">
    <citation type="submission" date="2020-07" db="EMBL/GenBank/DDBJ databases">
        <title>Huge and variable diversity of episymbiotic CPR bacteria and DPANN archaea in groundwater ecosystems.</title>
        <authorList>
            <person name="He C.Y."/>
            <person name="Keren R."/>
            <person name="Whittaker M."/>
            <person name="Farag I.F."/>
            <person name="Doudna J."/>
            <person name="Cate J.H.D."/>
            <person name="Banfield J.F."/>
        </authorList>
    </citation>
    <scope>NUCLEOTIDE SEQUENCE</scope>
    <source>
        <strain evidence="11">NC_groundwater_1813_Pr3_B-0.1um_71_17</strain>
    </source>
</reference>
<keyword evidence="3 7" id="KW-0547">Nucleotide-binding</keyword>
<dbReference type="SUPFAM" id="SSF50249">
    <property type="entry name" value="Nucleic acid-binding proteins"/>
    <property type="match status" value="1"/>
</dbReference>
<dbReference type="Pfam" id="PF00152">
    <property type="entry name" value="tRNA-synt_2"/>
    <property type="match status" value="1"/>
</dbReference>
<dbReference type="InterPro" id="IPR012340">
    <property type="entry name" value="NA-bd_OB-fold"/>
</dbReference>
<dbReference type="EC" id="6.1.1.6" evidence="7"/>
<dbReference type="GO" id="GO:0000287">
    <property type="term" value="F:magnesium ion binding"/>
    <property type="evidence" value="ECO:0007669"/>
    <property type="project" value="UniProtKB-UniRule"/>
</dbReference>
<feature type="region of interest" description="Disordered" evidence="9">
    <location>
        <begin position="480"/>
        <end position="515"/>
    </location>
</feature>
<feature type="compositionally biased region" description="Basic and acidic residues" evidence="9">
    <location>
        <begin position="483"/>
        <end position="492"/>
    </location>
</feature>
<dbReference type="PRINTS" id="PR00982">
    <property type="entry name" value="TRNASYNTHLYS"/>
</dbReference>
<dbReference type="PANTHER" id="PTHR42918:SF15">
    <property type="entry name" value="LYSINE--TRNA LIGASE, CHLOROPLASTIC_MITOCHONDRIAL"/>
    <property type="match status" value="1"/>
</dbReference>
<dbReference type="GO" id="GO:0005524">
    <property type="term" value="F:ATP binding"/>
    <property type="evidence" value="ECO:0007669"/>
    <property type="project" value="UniProtKB-UniRule"/>
</dbReference>
<dbReference type="InterPro" id="IPR002313">
    <property type="entry name" value="Lys-tRNA-ligase_II"/>
</dbReference>
<evidence type="ECO:0000256" key="2">
    <source>
        <dbReference type="ARBA" id="ARBA00022723"/>
    </source>
</evidence>
<feature type="binding site" evidence="7">
    <location>
        <position position="396"/>
    </location>
    <ligand>
        <name>Mg(2+)</name>
        <dbReference type="ChEBI" id="CHEBI:18420"/>
        <label>1</label>
    </ligand>
</feature>
<dbReference type="GO" id="GO:0005829">
    <property type="term" value="C:cytosol"/>
    <property type="evidence" value="ECO:0007669"/>
    <property type="project" value="TreeGrafter"/>
</dbReference>
<comment type="catalytic activity">
    <reaction evidence="6 7 8">
        <text>tRNA(Lys) + L-lysine + ATP = L-lysyl-tRNA(Lys) + AMP + diphosphate</text>
        <dbReference type="Rhea" id="RHEA:20792"/>
        <dbReference type="Rhea" id="RHEA-COMP:9696"/>
        <dbReference type="Rhea" id="RHEA-COMP:9697"/>
        <dbReference type="ChEBI" id="CHEBI:30616"/>
        <dbReference type="ChEBI" id="CHEBI:32551"/>
        <dbReference type="ChEBI" id="CHEBI:33019"/>
        <dbReference type="ChEBI" id="CHEBI:78442"/>
        <dbReference type="ChEBI" id="CHEBI:78529"/>
        <dbReference type="ChEBI" id="CHEBI:456215"/>
        <dbReference type="EC" id="6.1.1.6"/>
    </reaction>
</comment>
<comment type="cofactor">
    <cofactor evidence="7 8">
        <name>Mg(2+)</name>
        <dbReference type="ChEBI" id="CHEBI:18420"/>
    </cofactor>
    <text evidence="7 8">Binds 3 Mg(2+) ions per subunit.</text>
</comment>
<keyword evidence="5 7" id="KW-0030">Aminoacyl-tRNA synthetase</keyword>
<dbReference type="GO" id="GO:0006430">
    <property type="term" value="P:lysyl-tRNA aminoacylation"/>
    <property type="evidence" value="ECO:0007669"/>
    <property type="project" value="UniProtKB-UniRule"/>
</dbReference>
<evidence type="ECO:0000256" key="5">
    <source>
        <dbReference type="ARBA" id="ARBA00023146"/>
    </source>
</evidence>
<protein>
    <recommendedName>
        <fullName evidence="7">Lysine--tRNA ligase</fullName>
        <ecNumber evidence="7">6.1.1.6</ecNumber>
    </recommendedName>
    <alternativeName>
        <fullName evidence="7">Lysyl-tRNA synthetase</fullName>
        <shortName evidence="7">LysRS</shortName>
    </alternativeName>
</protein>
<evidence type="ECO:0000256" key="8">
    <source>
        <dbReference type="RuleBase" id="RU000336"/>
    </source>
</evidence>
<accession>A0A933SC12</accession>
<evidence type="ECO:0000256" key="7">
    <source>
        <dbReference type="HAMAP-Rule" id="MF_00252"/>
    </source>
</evidence>
<dbReference type="Gene3D" id="3.30.930.10">
    <property type="entry name" value="Bira Bifunctional Protein, Domain 2"/>
    <property type="match status" value="1"/>
</dbReference>
<dbReference type="NCBIfam" id="TIGR00499">
    <property type="entry name" value="lysS_bact"/>
    <property type="match status" value="1"/>
</dbReference>
<evidence type="ECO:0000256" key="4">
    <source>
        <dbReference type="ARBA" id="ARBA00022840"/>
    </source>
</evidence>
<organism evidence="11 12">
    <name type="scientific">Eiseniibacteriota bacterium</name>
    <dbReference type="NCBI Taxonomy" id="2212470"/>
    <lineage>
        <taxon>Bacteria</taxon>
        <taxon>Candidatus Eiseniibacteriota</taxon>
    </lineage>
</organism>
<name>A0A933SC12_UNCEI</name>
<dbReference type="InterPro" id="IPR004365">
    <property type="entry name" value="NA-bd_OB_tRNA"/>
</dbReference>
<dbReference type="InterPro" id="IPR045864">
    <property type="entry name" value="aa-tRNA-synth_II/BPL/LPL"/>
</dbReference>
<keyword evidence="7" id="KW-0963">Cytoplasm</keyword>
<dbReference type="CDD" id="cd00775">
    <property type="entry name" value="LysRS_core"/>
    <property type="match status" value="1"/>
</dbReference>
<keyword evidence="1 7" id="KW-0436">Ligase</keyword>
<dbReference type="InterPro" id="IPR044136">
    <property type="entry name" value="Lys-tRNA-ligase_II_N"/>
</dbReference>
<feature type="domain" description="Aminoacyl-transfer RNA synthetases class-II family profile" evidence="10">
    <location>
        <begin position="167"/>
        <end position="484"/>
    </location>
</feature>
<evidence type="ECO:0000256" key="9">
    <source>
        <dbReference type="SAM" id="MobiDB-lite"/>
    </source>
</evidence>
<proteinExistence type="inferred from homology"/>
<evidence type="ECO:0000259" key="10">
    <source>
        <dbReference type="PROSITE" id="PS50862"/>
    </source>
</evidence>
<keyword evidence="7 8" id="KW-0460">Magnesium</keyword>
<feature type="binding site" evidence="7">
    <location>
        <position position="403"/>
    </location>
    <ligand>
        <name>Mg(2+)</name>
        <dbReference type="ChEBI" id="CHEBI:18420"/>
        <label>2</label>
    </ligand>
</feature>
<dbReference type="InterPro" id="IPR006195">
    <property type="entry name" value="aa-tRNA-synth_II"/>
</dbReference>
<dbReference type="HAMAP" id="MF_00252">
    <property type="entry name" value="Lys_tRNA_synth_class2"/>
    <property type="match status" value="1"/>
</dbReference>
<keyword evidence="2 7" id="KW-0479">Metal-binding</keyword>
<keyword evidence="4 7" id="KW-0067">ATP-binding</keyword>